<evidence type="ECO:0000256" key="1">
    <source>
        <dbReference type="SAM" id="MobiDB-lite"/>
    </source>
</evidence>
<dbReference type="Proteomes" id="UP001153069">
    <property type="component" value="Unassembled WGS sequence"/>
</dbReference>
<evidence type="ECO:0000313" key="2">
    <source>
        <dbReference type="EMBL" id="CAB9503229.1"/>
    </source>
</evidence>
<reference evidence="2" key="1">
    <citation type="submission" date="2020-06" db="EMBL/GenBank/DDBJ databases">
        <authorList>
            <consortium name="Plant Systems Biology data submission"/>
        </authorList>
    </citation>
    <scope>NUCLEOTIDE SEQUENCE</scope>
    <source>
        <strain evidence="2">D6</strain>
    </source>
</reference>
<protein>
    <submittedName>
        <fullName evidence="2">Uncharacterized protein</fullName>
    </submittedName>
</protein>
<gene>
    <name evidence="2" type="ORF">SEMRO_159_G071970.1</name>
</gene>
<feature type="region of interest" description="Disordered" evidence="1">
    <location>
        <begin position="95"/>
        <end position="140"/>
    </location>
</feature>
<organism evidence="2 3">
    <name type="scientific">Seminavis robusta</name>
    <dbReference type="NCBI Taxonomy" id="568900"/>
    <lineage>
        <taxon>Eukaryota</taxon>
        <taxon>Sar</taxon>
        <taxon>Stramenopiles</taxon>
        <taxon>Ochrophyta</taxon>
        <taxon>Bacillariophyta</taxon>
        <taxon>Bacillariophyceae</taxon>
        <taxon>Bacillariophycidae</taxon>
        <taxon>Naviculales</taxon>
        <taxon>Naviculaceae</taxon>
        <taxon>Seminavis</taxon>
    </lineage>
</organism>
<accession>A0A9N8DIE7</accession>
<dbReference type="EMBL" id="CAICTM010000158">
    <property type="protein sequence ID" value="CAB9503229.1"/>
    <property type="molecule type" value="Genomic_DNA"/>
</dbReference>
<name>A0A9N8DIE7_9STRA</name>
<comment type="caution">
    <text evidence="2">The sequence shown here is derived from an EMBL/GenBank/DDBJ whole genome shotgun (WGS) entry which is preliminary data.</text>
</comment>
<evidence type="ECO:0000313" key="3">
    <source>
        <dbReference type="Proteomes" id="UP001153069"/>
    </source>
</evidence>
<feature type="compositionally biased region" description="Acidic residues" evidence="1">
    <location>
        <begin position="102"/>
        <end position="118"/>
    </location>
</feature>
<sequence length="140" mass="15623">MANIPYHGIIIHEDIECNLNLVMSKHLSTAVKVEFHLVGEGEGDFLHVKWFNGEGQVCENYFNDFENRWLRSQFMTALTALFHFPFEVINHDMDDVGGGGADGDDDGGDDDTDDDTIDFSDGAMNLDDIDTDDADTDEAE</sequence>
<proteinExistence type="predicted"/>
<keyword evidence="3" id="KW-1185">Reference proteome</keyword>
<dbReference type="AlphaFoldDB" id="A0A9N8DIE7"/>
<feature type="compositionally biased region" description="Acidic residues" evidence="1">
    <location>
        <begin position="127"/>
        <end position="140"/>
    </location>
</feature>